<protein>
    <submittedName>
        <fullName evidence="2">Uncharacterized protein</fullName>
    </submittedName>
</protein>
<organism evidence="2 3">
    <name type="scientific">Cucurbita argyrosperma subsp. sororia</name>
    <dbReference type="NCBI Taxonomy" id="37648"/>
    <lineage>
        <taxon>Eukaryota</taxon>
        <taxon>Viridiplantae</taxon>
        <taxon>Streptophyta</taxon>
        <taxon>Embryophyta</taxon>
        <taxon>Tracheophyta</taxon>
        <taxon>Spermatophyta</taxon>
        <taxon>Magnoliopsida</taxon>
        <taxon>eudicotyledons</taxon>
        <taxon>Gunneridae</taxon>
        <taxon>Pentapetalae</taxon>
        <taxon>rosids</taxon>
        <taxon>fabids</taxon>
        <taxon>Cucurbitales</taxon>
        <taxon>Cucurbitaceae</taxon>
        <taxon>Cucurbiteae</taxon>
        <taxon>Cucurbita</taxon>
    </lineage>
</organism>
<accession>A0AAV6P4X9</accession>
<keyword evidence="1" id="KW-0812">Transmembrane</keyword>
<name>A0AAV6P4X9_9ROSI</name>
<dbReference type="EMBL" id="JAGKQH010000001">
    <property type="protein sequence ID" value="KAG6607503.1"/>
    <property type="molecule type" value="Genomic_DNA"/>
</dbReference>
<evidence type="ECO:0000313" key="2">
    <source>
        <dbReference type="EMBL" id="KAG6607503.1"/>
    </source>
</evidence>
<feature type="non-terminal residue" evidence="2">
    <location>
        <position position="1"/>
    </location>
</feature>
<gene>
    <name evidence="2" type="ORF">SDJN03_00845</name>
</gene>
<evidence type="ECO:0000313" key="3">
    <source>
        <dbReference type="Proteomes" id="UP000685013"/>
    </source>
</evidence>
<feature type="transmembrane region" description="Helical" evidence="1">
    <location>
        <begin position="55"/>
        <end position="74"/>
    </location>
</feature>
<reference evidence="2 3" key="1">
    <citation type="journal article" date="2021" name="Hortic Res">
        <title>The domestication of Cucurbita argyrosperma as revealed by the genome of its wild relative.</title>
        <authorList>
            <person name="Barrera-Redondo J."/>
            <person name="Sanchez-de la Vega G."/>
            <person name="Aguirre-Liguori J.A."/>
            <person name="Castellanos-Morales G."/>
            <person name="Gutierrez-Guerrero Y.T."/>
            <person name="Aguirre-Dugua X."/>
            <person name="Aguirre-Planter E."/>
            <person name="Tenaillon M.I."/>
            <person name="Lira-Saade R."/>
            <person name="Eguiarte L.E."/>
        </authorList>
    </citation>
    <scope>NUCLEOTIDE SEQUENCE [LARGE SCALE GENOMIC DNA]</scope>
    <source>
        <strain evidence="2">JBR-2021</strain>
    </source>
</reference>
<comment type="caution">
    <text evidence="2">The sequence shown here is derived from an EMBL/GenBank/DDBJ whole genome shotgun (WGS) entry which is preliminary data.</text>
</comment>
<proteinExistence type="predicted"/>
<keyword evidence="3" id="KW-1185">Reference proteome</keyword>
<dbReference type="Proteomes" id="UP000685013">
    <property type="component" value="Chromosome 1"/>
</dbReference>
<sequence>MLFQSLKLLEIIALQINQRLAHKNFVQQEHVEAGLESQNATVNQWQEMEISHQRAANAFLMVWTLAFAVAMLPVPKSPMLPPQILFLHFEYFL</sequence>
<evidence type="ECO:0000256" key="1">
    <source>
        <dbReference type="SAM" id="Phobius"/>
    </source>
</evidence>
<dbReference type="AlphaFoldDB" id="A0AAV6P4X9"/>
<keyword evidence="1" id="KW-1133">Transmembrane helix</keyword>
<keyword evidence="1" id="KW-0472">Membrane</keyword>